<dbReference type="EMBL" id="BT086387">
    <property type="protein sequence ID" value="ACR36740.1"/>
    <property type="molecule type" value="mRNA"/>
</dbReference>
<feature type="transmembrane region" description="Helical" evidence="1">
    <location>
        <begin position="24"/>
        <end position="44"/>
    </location>
</feature>
<evidence type="ECO:0000313" key="2">
    <source>
        <dbReference type="EMBL" id="ACR36740.1"/>
    </source>
</evidence>
<keyword evidence="1" id="KW-0472">Membrane</keyword>
<organism evidence="2">
    <name type="scientific">Zea mays</name>
    <name type="common">Maize</name>
    <dbReference type="NCBI Taxonomy" id="4577"/>
    <lineage>
        <taxon>Eukaryota</taxon>
        <taxon>Viridiplantae</taxon>
        <taxon>Streptophyta</taxon>
        <taxon>Embryophyta</taxon>
        <taxon>Tracheophyta</taxon>
        <taxon>Spermatophyta</taxon>
        <taxon>Magnoliopsida</taxon>
        <taxon>Liliopsida</taxon>
        <taxon>Poales</taxon>
        <taxon>Poaceae</taxon>
        <taxon>PACMAD clade</taxon>
        <taxon>Panicoideae</taxon>
        <taxon>Andropogonodae</taxon>
        <taxon>Andropogoneae</taxon>
        <taxon>Tripsacinae</taxon>
        <taxon>Zea</taxon>
    </lineage>
</organism>
<name>C4J6E0_MAIZE</name>
<dbReference type="AlphaFoldDB" id="C4J6E0"/>
<reference evidence="2" key="1">
    <citation type="journal article" date="2009" name="PLoS Genet.">
        <title>Sequencing, mapping, and analysis of 27,455 maize full-length cDNAs.</title>
        <authorList>
            <person name="Soderlund C."/>
            <person name="Descour A."/>
            <person name="Kudrna D."/>
            <person name="Bomhoff M."/>
            <person name="Boyd L."/>
            <person name="Currie J."/>
            <person name="Angelova A."/>
            <person name="Collura K."/>
            <person name="Wissotski M."/>
            <person name="Ashley E."/>
            <person name="Morrow D."/>
            <person name="Fernandes J."/>
            <person name="Walbot V."/>
            <person name="Yu Y."/>
        </authorList>
    </citation>
    <scope>NUCLEOTIDE SEQUENCE</scope>
    <source>
        <strain evidence="2">B73</strain>
    </source>
</reference>
<evidence type="ECO:0000256" key="1">
    <source>
        <dbReference type="SAM" id="Phobius"/>
    </source>
</evidence>
<keyword evidence="1" id="KW-1133">Transmembrane helix</keyword>
<keyword evidence="1" id="KW-0812">Transmembrane</keyword>
<sequence length="110" mass="12020">MSSEAHVEDAAAADGGAASFPETVAAAAAAGGGCLLLAVVRRAAVLGRWRVRRRWRDVRRRRRAVGLLARRWVARLVAHDRDRWVASVDQISCKNSNELASCMCCNCVCR</sequence>
<accession>C4J6E0</accession>
<protein>
    <submittedName>
        <fullName evidence="2">Uncharacterized protein</fullName>
    </submittedName>
</protein>
<reference evidence="2" key="2">
    <citation type="submission" date="2012-06" db="EMBL/GenBank/DDBJ databases">
        <authorList>
            <person name="Yu Y."/>
            <person name="Currie J."/>
            <person name="Lomeli R."/>
            <person name="Angelova A."/>
            <person name="Collura K."/>
            <person name="Wissotski M."/>
            <person name="Campos D."/>
            <person name="Kudrna D."/>
            <person name="Golser W."/>
            <person name="Ashely E."/>
            <person name="Descour A."/>
            <person name="Fernandes J."/>
            <person name="Soderlund C."/>
            <person name="Walbot V."/>
        </authorList>
    </citation>
    <scope>NUCLEOTIDE SEQUENCE</scope>
    <source>
        <strain evidence="2">B73</strain>
    </source>
</reference>
<proteinExistence type="evidence at transcript level"/>